<keyword evidence="3" id="KW-1185">Reference proteome</keyword>
<name>A0A822YDN5_NELNU</name>
<proteinExistence type="predicted"/>
<dbReference type="EMBL" id="DUZY01000002">
    <property type="protein sequence ID" value="DAD29379.1"/>
    <property type="molecule type" value="Genomic_DNA"/>
</dbReference>
<dbReference type="SUPFAM" id="SSF52047">
    <property type="entry name" value="RNI-like"/>
    <property type="match status" value="1"/>
</dbReference>
<protein>
    <recommendedName>
        <fullName evidence="1">Transport inhibitor response 1 domain-containing protein</fullName>
    </recommendedName>
</protein>
<dbReference type="Proteomes" id="UP000607653">
    <property type="component" value="Unassembled WGS sequence"/>
</dbReference>
<dbReference type="InterPro" id="IPR041101">
    <property type="entry name" value="Transp_inhibit"/>
</dbReference>
<evidence type="ECO:0000259" key="1">
    <source>
        <dbReference type="Pfam" id="PF18791"/>
    </source>
</evidence>
<dbReference type="AlphaFoldDB" id="A0A822YDN5"/>
<accession>A0A822YDN5</accession>
<dbReference type="InterPro" id="IPR032675">
    <property type="entry name" value="LRR_dom_sf"/>
</dbReference>
<dbReference type="Pfam" id="PF18791">
    <property type="entry name" value="Transp_inhibit"/>
    <property type="match status" value="1"/>
</dbReference>
<organism evidence="2 3">
    <name type="scientific">Nelumbo nucifera</name>
    <name type="common">Sacred lotus</name>
    <dbReference type="NCBI Taxonomy" id="4432"/>
    <lineage>
        <taxon>Eukaryota</taxon>
        <taxon>Viridiplantae</taxon>
        <taxon>Streptophyta</taxon>
        <taxon>Embryophyta</taxon>
        <taxon>Tracheophyta</taxon>
        <taxon>Spermatophyta</taxon>
        <taxon>Magnoliopsida</taxon>
        <taxon>Proteales</taxon>
        <taxon>Nelumbonaceae</taxon>
        <taxon>Nelumbo</taxon>
    </lineage>
</organism>
<comment type="caution">
    <text evidence="2">The sequence shown here is derived from an EMBL/GenBank/DDBJ whole genome shotgun (WGS) entry which is preliminary data.</text>
</comment>
<gene>
    <name evidence="2" type="ORF">HUJ06_030847</name>
</gene>
<evidence type="ECO:0000313" key="2">
    <source>
        <dbReference type="EMBL" id="DAD29379.1"/>
    </source>
</evidence>
<feature type="domain" description="Transport inhibitor response 1" evidence="1">
    <location>
        <begin position="1"/>
        <end position="28"/>
    </location>
</feature>
<sequence length="95" mass="10559">MPEGGGGYVYPWISSMAEAYPWLEELSLKRMVVTDEVLELISCLFKNFSVLVLSSCKGFAIDGLIAIATNCKFFFVHYSVLLLCVGQQLQGGRCR</sequence>
<evidence type="ECO:0000313" key="3">
    <source>
        <dbReference type="Proteomes" id="UP000607653"/>
    </source>
</evidence>
<dbReference type="Gene3D" id="3.80.10.10">
    <property type="entry name" value="Ribonuclease Inhibitor"/>
    <property type="match status" value="1"/>
</dbReference>
<reference evidence="2 3" key="1">
    <citation type="journal article" date="2020" name="Mol. Biol. Evol.">
        <title>Distinct Expression and Methylation Patterns for Genes with Different Fates following a Single Whole-Genome Duplication in Flowering Plants.</title>
        <authorList>
            <person name="Shi T."/>
            <person name="Rahmani R.S."/>
            <person name="Gugger P.F."/>
            <person name="Wang M."/>
            <person name="Li H."/>
            <person name="Zhang Y."/>
            <person name="Li Z."/>
            <person name="Wang Q."/>
            <person name="Van de Peer Y."/>
            <person name="Marchal K."/>
            <person name="Chen J."/>
        </authorList>
    </citation>
    <scope>NUCLEOTIDE SEQUENCE [LARGE SCALE GENOMIC DNA]</scope>
    <source>
        <tissue evidence="2">Leaf</tissue>
    </source>
</reference>